<proteinExistence type="predicted"/>
<keyword evidence="4" id="KW-1185">Reference proteome</keyword>
<feature type="domain" description="Sieve element occlusion C-terminal" evidence="2">
    <location>
        <begin position="440"/>
        <end position="601"/>
    </location>
</feature>
<dbReference type="STRING" id="337451.A0A3S4N9T2"/>
<accession>A0A3S4N9T2</accession>
<dbReference type="Proteomes" id="UP000283530">
    <property type="component" value="Unassembled WGS sequence"/>
</dbReference>
<reference evidence="3 4" key="1">
    <citation type="journal article" date="2019" name="Nat. Plants">
        <title>Stout camphor tree genome fills gaps in understanding of flowering plant genome evolution.</title>
        <authorList>
            <person name="Chaw S.M."/>
            <person name="Liu Y.C."/>
            <person name="Wu Y.W."/>
            <person name="Wang H.Y."/>
            <person name="Lin C.I."/>
            <person name="Wu C.S."/>
            <person name="Ke H.M."/>
            <person name="Chang L.Y."/>
            <person name="Hsu C.Y."/>
            <person name="Yang H.T."/>
            <person name="Sudianto E."/>
            <person name="Hsu M.H."/>
            <person name="Wu K.P."/>
            <person name="Wang L.N."/>
            <person name="Leebens-Mack J.H."/>
            <person name="Tsai I.J."/>
        </authorList>
    </citation>
    <scope>NUCLEOTIDE SEQUENCE [LARGE SCALE GENOMIC DNA]</scope>
    <source>
        <strain evidence="4">cv. Chaw 1501</strain>
        <tissue evidence="3">Young leaves</tissue>
    </source>
</reference>
<organism evidence="3 4">
    <name type="scientific">Cinnamomum micranthum f. kanehirae</name>
    <dbReference type="NCBI Taxonomy" id="337451"/>
    <lineage>
        <taxon>Eukaryota</taxon>
        <taxon>Viridiplantae</taxon>
        <taxon>Streptophyta</taxon>
        <taxon>Embryophyta</taxon>
        <taxon>Tracheophyta</taxon>
        <taxon>Spermatophyta</taxon>
        <taxon>Magnoliopsida</taxon>
        <taxon>Magnoliidae</taxon>
        <taxon>Laurales</taxon>
        <taxon>Lauraceae</taxon>
        <taxon>Cinnamomum</taxon>
    </lineage>
</organism>
<dbReference type="Pfam" id="PF14577">
    <property type="entry name" value="SEO_C"/>
    <property type="match status" value="1"/>
</dbReference>
<protein>
    <submittedName>
        <fullName evidence="3">Protein SIEVE ELEMENT OCCLUSION B-like protein</fullName>
    </submittedName>
</protein>
<evidence type="ECO:0000313" key="4">
    <source>
        <dbReference type="Proteomes" id="UP000283530"/>
    </source>
</evidence>
<evidence type="ECO:0000259" key="2">
    <source>
        <dbReference type="Pfam" id="PF14577"/>
    </source>
</evidence>
<evidence type="ECO:0000259" key="1">
    <source>
        <dbReference type="Pfam" id="PF14576"/>
    </source>
</evidence>
<dbReference type="InterPro" id="IPR027942">
    <property type="entry name" value="SEO_N"/>
</dbReference>
<dbReference type="InterPro" id="IPR027944">
    <property type="entry name" value="SEO_C"/>
</dbReference>
<comment type="caution">
    <text evidence="3">The sequence shown here is derived from an EMBL/GenBank/DDBJ whole genome shotgun (WGS) entry which is preliminary data.</text>
</comment>
<name>A0A3S4N9T2_9MAGN</name>
<dbReference type="EMBL" id="QPKB01000001">
    <property type="protein sequence ID" value="RWR74384.1"/>
    <property type="molecule type" value="Genomic_DNA"/>
</dbReference>
<dbReference type="AlphaFoldDB" id="A0A3S4N9T2"/>
<dbReference type="Pfam" id="PF14576">
    <property type="entry name" value="SEO_N"/>
    <property type="match status" value="1"/>
</dbReference>
<dbReference type="PANTHER" id="PTHR33232">
    <property type="entry name" value="PROTEIN SIEVE ELEMENT OCCLUSION B-LIKE"/>
    <property type="match status" value="1"/>
</dbReference>
<dbReference type="OrthoDB" id="10336352at2759"/>
<sequence length="617" mass="70896">MTLISSQDKVVQQIISTHSPDTNLNVDEKALLSMAIDILCKAISKLNQDLKTELKVSEDKTQQQVITEELAYTIRKIGCELSCNCSGAGGMKSITLAVFDKLVKYSWENKLVIALLAFAVNYGELYLLWKLDATNPLTKYVDQLKLLLEICEQETFISRQETLISGLLEVIMRVTMTIIELNDLSSYFLCDKARLSENQISTAVYLVVKGIVACSSQSIGLVNLQFMVSNTEERNKCTELTDALETIHVNLGQMLTKCKIEIEKKQFEECYCMVQKLLESFCPLKTNNEKLFTMLIRTEDDEPLFNGVTNKKESLKVLKGKTVILFISDLDILDEEINEITERVSTPVRPYEIVWFPIVDNPMIEKDVIEKKAGLMKWYSLHYSVTLPPCVIHYIKKDWHFEKKPVMVVFSDHGKVVNSNACHMIMLWGNVAYPFLAHGEEPLWRNSKWDLEFLIDGVASDEWLKEGNLACLFEDDDWDWIKKFVCAMKDVVGEGIKLIYVGKTHRETIKKVKSCEWWDDHKIRRFWARLDNIWYSKMKSCESIDKDKTFKDVTMLRRCRDNNEGWTVIGQGSKEIVAMNGKATMEALDKMKRMPSDVMSKRVEALGFVGLWELLAC</sequence>
<gene>
    <name evidence="3" type="ORF">CKAN_00271100</name>
</gene>
<dbReference type="PANTHER" id="PTHR33232:SF20">
    <property type="entry name" value="PROTEIN SIEVE ELEMENT OCCLUSION B-LIKE"/>
    <property type="match status" value="1"/>
</dbReference>
<feature type="domain" description="Sieve element occlusion N-terminal" evidence="1">
    <location>
        <begin position="6"/>
        <end position="280"/>
    </location>
</feature>
<dbReference type="GO" id="GO:0010088">
    <property type="term" value="P:phloem development"/>
    <property type="evidence" value="ECO:0007669"/>
    <property type="project" value="InterPro"/>
</dbReference>
<evidence type="ECO:0000313" key="3">
    <source>
        <dbReference type="EMBL" id="RWR74384.1"/>
    </source>
</evidence>
<dbReference type="InterPro" id="IPR039299">
    <property type="entry name" value="SEOA"/>
</dbReference>